<dbReference type="EMBL" id="KL198006">
    <property type="protein sequence ID" value="KDQ31530.1"/>
    <property type="molecule type" value="Genomic_DNA"/>
</dbReference>
<gene>
    <name evidence="2" type="ORF">PLEOSDRAFT_156192</name>
</gene>
<dbReference type="InParanoid" id="A0A067NX08"/>
<organism evidence="2 3">
    <name type="scientific">Pleurotus ostreatus (strain PC15)</name>
    <name type="common">Oyster mushroom</name>
    <dbReference type="NCBI Taxonomy" id="1137138"/>
    <lineage>
        <taxon>Eukaryota</taxon>
        <taxon>Fungi</taxon>
        <taxon>Dikarya</taxon>
        <taxon>Basidiomycota</taxon>
        <taxon>Agaricomycotina</taxon>
        <taxon>Agaricomycetes</taxon>
        <taxon>Agaricomycetidae</taxon>
        <taxon>Agaricales</taxon>
        <taxon>Pleurotineae</taxon>
        <taxon>Pleurotaceae</taxon>
        <taxon>Pleurotus</taxon>
    </lineage>
</organism>
<dbReference type="OrthoDB" id="2857942at2759"/>
<protein>
    <submittedName>
        <fullName evidence="2">Uncharacterized protein</fullName>
    </submittedName>
</protein>
<reference evidence="3" key="1">
    <citation type="journal article" date="2014" name="Proc. Natl. Acad. Sci. U.S.A.">
        <title>Extensive sampling of basidiomycete genomes demonstrates inadequacy of the white-rot/brown-rot paradigm for wood decay fungi.</title>
        <authorList>
            <person name="Riley R."/>
            <person name="Salamov A.A."/>
            <person name="Brown D.W."/>
            <person name="Nagy L.G."/>
            <person name="Floudas D."/>
            <person name="Held B.W."/>
            <person name="Levasseur A."/>
            <person name="Lombard V."/>
            <person name="Morin E."/>
            <person name="Otillar R."/>
            <person name="Lindquist E.A."/>
            <person name="Sun H."/>
            <person name="LaButti K.M."/>
            <person name="Schmutz J."/>
            <person name="Jabbour D."/>
            <person name="Luo H."/>
            <person name="Baker S.E."/>
            <person name="Pisabarro A.G."/>
            <person name="Walton J.D."/>
            <person name="Blanchette R.A."/>
            <person name="Henrissat B."/>
            <person name="Martin F."/>
            <person name="Cullen D."/>
            <person name="Hibbett D.S."/>
            <person name="Grigoriev I.V."/>
        </authorList>
    </citation>
    <scope>NUCLEOTIDE SEQUENCE [LARGE SCALE GENOMIC DNA]</scope>
    <source>
        <strain evidence="3">PC15</strain>
    </source>
</reference>
<evidence type="ECO:0000313" key="2">
    <source>
        <dbReference type="EMBL" id="KDQ31530.1"/>
    </source>
</evidence>
<feature type="chain" id="PRO_5001642668" evidence="1">
    <location>
        <begin position="23"/>
        <end position="171"/>
    </location>
</feature>
<dbReference type="VEuPathDB" id="FungiDB:PLEOSDRAFT_156192"/>
<accession>A0A067NX08</accession>
<evidence type="ECO:0000256" key="1">
    <source>
        <dbReference type="SAM" id="SignalP"/>
    </source>
</evidence>
<keyword evidence="1" id="KW-0732">Signal</keyword>
<sequence>MYFNIKPLALLAVTALAPLADALRYDGYSSTVACSGPSFFCNDNGGVCCSLPTGFGFSVQFADLPAGTQGQGYTGNTCGSFLFSVFGPGTRCWNGGGARATHMNWFNSPQGGRRDVIASRADNSTCGPSGFTYHDDSGVERSIKVPLGEAEAIVESYTKKDFAKLASYETY</sequence>
<proteinExistence type="predicted"/>
<evidence type="ECO:0000313" key="3">
    <source>
        <dbReference type="Proteomes" id="UP000027073"/>
    </source>
</evidence>
<name>A0A067NX08_PLEO1</name>
<feature type="signal peptide" evidence="1">
    <location>
        <begin position="1"/>
        <end position="22"/>
    </location>
</feature>
<dbReference type="Proteomes" id="UP000027073">
    <property type="component" value="Unassembled WGS sequence"/>
</dbReference>
<dbReference type="HOGENOM" id="CLU_1571291_0_0_1"/>
<dbReference type="AlphaFoldDB" id="A0A067NX08"/>